<protein>
    <submittedName>
        <fullName evidence="1">Unnamed protein product</fullName>
    </submittedName>
</protein>
<organism evidence="1 2">
    <name type="scientific">Candida boidinii</name>
    <name type="common">Yeast</name>
    <dbReference type="NCBI Taxonomy" id="5477"/>
    <lineage>
        <taxon>Eukaryota</taxon>
        <taxon>Fungi</taxon>
        <taxon>Dikarya</taxon>
        <taxon>Ascomycota</taxon>
        <taxon>Saccharomycotina</taxon>
        <taxon>Pichiomycetes</taxon>
        <taxon>Pichiales</taxon>
        <taxon>Pichiaceae</taxon>
        <taxon>Ogataea</taxon>
        <taxon>Ogataea/Candida clade</taxon>
    </lineage>
</organism>
<evidence type="ECO:0000313" key="2">
    <source>
        <dbReference type="Proteomes" id="UP001165101"/>
    </source>
</evidence>
<dbReference type="EMBL" id="BSXV01000380">
    <property type="protein sequence ID" value="GME88866.1"/>
    <property type="molecule type" value="Genomic_DNA"/>
</dbReference>
<reference evidence="1" key="1">
    <citation type="submission" date="2023-04" db="EMBL/GenBank/DDBJ databases">
        <title>Candida boidinii NBRC 1967.</title>
        <authorList>
            <person name="Ichikawa N."/>
            <person name="Sato H."/>
            <person name="Tonouchi N."/>
        </authorList>
    </citation>
    <scope>NUCLEOTIDE SEQUENCE</scope>
    <source>
        <strain evidence="1">NBRC 1967</strain>
    </source>
</reference>
<name>A0ACB5THH5_CANBO</name>
<accession>A0ACB5THH5</accession>
<evidence type="ECO:0000313" key="1">
    <source>
        <dbReference type="EMBL" id="GME88866.1"/>
    </source>
</evidence>
<sequence>MARPNFNNYDTGPRTTASSSQMDLVVGGSSGGHTITKISARNNINSRPFVPKPVHYPRFVPKSLNRLPTPGGGGGGVSLFNQLKSISNSSNGSIITKESLSENLEEKIETKIEYDEGPVNANIKFHESGTSMDNVIVDSSLVPWWKDNCIGEIESLEDSTQGVSKKLLFVYKKSESLKVYPQGKTLTSNINSCQVSIQSTPFQTLMDLKHRGEVIVREKELKDVEADVVEVYVKDLNLSRGDMWNISSKLVGTCVHKTQKLSFLNGSIRGLINKIYRNGKKVFSAYVSKKSKVVFRSESAKLVVFIQISSEMWHFEENGQQMFHKLMNSLFPKLFHRWKDLGTNHLITIVLFTSLDLNEGHFDYSPGEKPKLLEKRQDYYRVVVDQVSIVLWSQIMSALRSEFSNFERSIKVMKNEHRNHEHPEEFVIKGRFLPTVKGNLLEAINLGATLVTDDFRDPDLRHTTNHFVIISPGTGIFDVDYDVLLKTSKLMLCVDCTIDVICLSQPALHVVPLFRYKDENNKLQHCKPSWMDISFWNEDNQAVSQWLPRCKIYELQMMGVMENEKSALTIKYLDERGQRSIMNAMDNYDSSIFAPVKKTVKKQLVITPVSSTPGLTVREIGHSSPIADISTGTEEPTQIKSSESSPNFTLPPKRDTSALLSLKQIKEKTSTPNLLKRFFNSPSIRPVQVDDSFEFGEKSNDDIKSLNLNDGFRNTMRLTTSVQEFNKKKKNTSNDSLDPTNRKSSSDKPCTKEEKKSFIFANYWTHVGNPSNAVTAELKSMVSYGRWQYVFPKNVKSRSIKWTSLSSPAALPLTTPIFPHYVDFSKNFTFTNYDVRLSYQDQNAGCEILMRQMISIRLSLGFQICVGSNVYKAESRTTVSPLPGSIITYLSADNIIGCRIYMRLGNEIHRIFCDYNNEIKVQLFKRNESVIKEILDLKGTNSSTYEPFVRTRYAETFSKTPLRSLTEDPRVYNWNKIDQALAGYEDTFDDNKNRMYRMKFVVLPSAISPTTSMNLSFGSEKLSDEEIRLEGIRNLIGTINKNRYRTPEEREREKLKGRKEETIPEINFYTGSLFNYLLTTHDQLKSGDNNNINSGTNNGNKYSTYSLFSSFNKNSSLVKIAIALQGDEGIKVINRVWHVSLHLDCFVGSELVPWLIKNFSDINTVEEAVDYGNVLMKAGLFSHVSGQHSFLGGHYFYVISPEYKLDYLKKNGQYTEALEIDEDQDSDDDTTNADIRATTTESETRLSDADDSIKKTSSAGSNVKKSISQDEATGDDNKSEDINSLSQSVDSKTFKNMRKEKEKQKVILSRSIVCDLDPQHKSWQPEKLTVHYDVVHNPDHCFHIRLEWLNVTSKLIEDTINSWSRDCDRHGLSLVETPWQELCTLPVRNPLHSTIELSLALDPWYTKEFNQEVEILKENRYYYHMYLMDKCGFLLDNRTAVYFRDDNFDVSYSWGSPRFKYAQYIHVTGAYIAELRDTGDFFLAPNNSHVARVNLNIGNNSESISGGVSGVYGAGVSSMSNNISEFGGNKSAAVYFDSQSVMLDFRSICQDVEKLRLLFREAITSWKNNNEANLALIERFEKV</sequence>
<keyword evidence="2" id="KW-1185">Reference proteome</keyword>
<comment type="caution">
    <text evidence="1">The sequence shown here is derived from an EMBL/GenBank/DDBJ whole genome shotgun (WGS) entry which is preliminary data.</text>
</comment>
<proteinExistence type="predicted"/>
<gene>
    <name evidence="1" type="ORF">Cboi01_000112900</name>
</gene>
<dbReference type="Proteomes" id="UP001165101">
    <property type="component" value="Unassembled WGS sequence"/>
</dbReference>